<keyword evidence="1" id="KW-1133">Transmembrane helix</keyword>
<dbReference type="Proteomes" id="UP000242699">
    <property type="component" value="Unassembled WGS sequence"/>
</dbReference>
<evidence type="ECO:0000256" key="1">
    <source>
        <dbReference type="SAM" id="Phobius"/>
    </source>
</evidence>
<accession>A0A2T2X570</accession>
<keyword evidence="1" id="KW-0472">Membrane</keyword>
<evidence type="ECO:0000313" key="3">
    <source>
        <dbReference type="Proteomes" id="UP000242699"/>
    </source>
</evidence>
<evidence type="ECO:0000313" key="2">
    <source>
        <dbReference type="EMBL" id="PSR29607.1"/>
    </source>
</evidence>
<keyword evidence="1" id="KW-0812">Transmembrane</keyword>
<gene>
    <name evidence="2" type="ORF">C7B43_08080</name>
</gene>
<name>A0A2T2X570_9FIRM</name>
<feature type="transmembrane region" description="Helical" evidence="1">
    <location>
        <begin position="6"/>
        <end position="28"/>
    </location>
</feature>
<reference evidence="2 3" key="1">
    <citation type="journal article" date="2014" name="BMC Genomics">
        <title>Comparison of environmental and isolate Sulfobacillus genomes reveals diverse carbon, sulfur, nitrogen, and hydrogen metabolisms.</title>
        <authorList>
            <person name="Justice N.B."/>
            <person name="Norman A."/>
            <person name="Brown C.T."/>
            <person name="Singh A."/>
            <person name="Thomas B.C."/>
            <person name="Banfield J.F."/>
        </authorList>
    </citation>
    <scope>NUCLEOTIDE SEQUENCE [LARGE SCALE GENOMIC DNA]</scope>
    <source>
        <strain evidence="2">AMDSBA1</strain>
    </source>
</reference>
<sequence length="99" mass="10705">MAKNGLGYYSAIQQAVASGLGLVIVLKFSIRLDLQTKQAAILGPEGFPRSQHWHILQSCERFLGGPGANFQSLVPKSPPALLKEKAEKVNPPLSSLHDQ</sequence>
<organism evidence="2 3">
    <name type="scientific">Sulfobacillus benefaciens</name>
    <dbReference type="NCBI Taxonomy" id="453960"/>
    <lineage>
        <taxon>Bacteria</taxon>
        <taxon>Bacillati</taxon>
        <taxon>Bacillota</taxon>
        <taxon>Clostridia</taxon>
        <taxon>Eubacteriales</taxon>
        <taxon>Clostridiales Family XVII. Incertae Sedis</taxon>
        <taxon>Sulfobacillus</taxon>
    </lineage>
</organism>
<protein>
    <submittedName>
        <fullName evidence="2">Uncharacterized protein</fullName>
    </submittedName>
</protein>
<proteinExistence type="predicted"/>
<dbReference type="AlphaFoldDB" id="A0A2T2X570"/>
<comment type="caution">
    <text evidence="2">The sequence shown here is derived from an EMBL/GenBank/DDBJ whole genome shotgun (WGS) entry which is preliminary data.</text>
</comment>
<dbReference type="EMBL" id="PXYT01000015">
    <property type="protein sequence ID" value="PSR29607.1"/>
    <property type="molecule type" value="Genomic_DNA"/>
</dbReference>